<proteinExistence type="predicted"/>
<reference evidence="2" key="1">
    <citation type="submission" date="2023-10" db="EMBL/GenBank/DDBJ databases">
        <authorList>
            <person name="Chen Y."/>
            <person name="Shah S."/>
            <person name="Dougan E. K."/>
            <person name="Thang M."/>
            <person name="Chan C."/>
        </authorList>
    </citation>
    <scope>NUCLEOTIDE SEQUENCE [LARGE SCALE GENOMIC DNA]</scope>
</reference>
<keyword evidence="3" id="KW-1185">Reference proteome</keyword>
<feature type="region of interest" description="Disordered" evidence="1">
    <location>
        <begin position="1"/>
        <end position="20"/>
    </location>
</feature>
<gene>
    <name evidence="2" type="ORF">PCOR1329_LOCUS14192</name>
</gene>
<dbReference type="EMBL" id="CAUYUJ010004225">
    <property type="protein sequence ID" value="CAK0808665.1"/>
    <property type="molecule type" value="Genomic_DNA"/>
</dbReference>
<sequence length="210" mass="22151">MLQAGAPAEPGLARDWSLPCGDRGDRRRGSQCGEACGAGGCGEVGPAHHRRAAHGEVAPLEKALDTFVVSSRAAQRVRALEGRAPRWLDVLRRKVALHANAKGVDISAADVSALRRVQRGSRLEVESSTAFAEVSELAAGTPREWTDGRNDLDVDMAMYVEDIRGEVSEVGGERQAEGVAAGGLGGSHMQASTVEMTVDGQSPEQDIQAQ</sequence>
<evidence type="ECO:0000313" key="2">
    <source>
        <dbReference type="EMBL" id="CAK0808665.1"/>
    </source>
</evidence>
<protein>
    <submittedName>
        <fullName evidence="2">Uncharacterized protein</fullName>
    </submittedName>
</protein>
<organism evidence="2 3">
    <name type="scientific">Prorocentrum cordatum</name>
    <dbReference type="NCBI Taxonomy" id="2364126"/>
    <lineage>
        <taxon>Eukaryota</taxon>
        <taxon>Sar</taxon>
        <taxon>Alveolata</taxon>
        <taxon>Dinophyceae</taxon>
        <taxon>Prorocentrales</taxon>
        <taxon>Prorocentraceae</taxon>
        <taxon>Prorocentrum</taxon>
    </lineage>
</organism>
<comment type="caution">
    <text evidence="2">The sequence shown here is derived from an EMBL/GenBank/DDBJ whole genome shotgun (WGS) entry which is preliminary data.</text>
</comment>
<name>A0ABN9QU72_9DINO</name>
<accession>A0ABN9QU72</accession>
<dbReference type="Proteomes" id="UP001189429">
    <property type="component" value="Unassembled WGS sequence"/>
</dbReference>
<evidence type="ECO:0000256" key="1">
    <source>
        <dbReference type="SAM" id="MobiDB-lite"/>
    </source>
</evidence>
<evidence type="ECO:0000313" key="3">
    <source>
        <dbReference type="Proteomes" id="UP001189429"/>
    </source>
</evidence>